<keyword evidence="1" id="KW-1133">Transmembrane helix</keyword>
<organism evidence="2 3">
    <name type="scientific">Tegillarca granosa</name>
    <name type="common">Malaysian cockle</name>
    <name type="synonym">Anadara granosa</name>
    <dbReference type="NCBI Taxonomy" id="220873"/>
    <lineage>
        <taxon>Eukaryota</taxon>
        <taxon>Metazoa</taxon>
        <taxon>Spiralia</taxon>
        <taxon>Lophotrochozoa</taxon>
        <taxon>Mollusca</taxon>
        <taxon>Bivalvia</taxon>
        <taxon>Autobranchia</taxon>
        <taxon>Pteriomorphia</taxon>
        <taxon>Arcoida</taxon>
        <taxon>Arcoidea</taxon>
        <taxon>Arcidae</taxon>
        <taxon>Tegillarca</taxon>
    </lineage>
</organism>
<feature type="transmembrane region" description="Helical" evidence="1">
    <location>
        <begin position="98"/>
        <end position="117"/>
    </location>
</feature>
<gene>
    <name evidence="2" type="ORF">KUTeg_006500</name>
</gene>
<protein>
    <submittedName>
        <fullName evidence="2">Uncharacterized protein</fullName>
    </submittedName>
</protein>
<accession>A0ABQ9FIK2</accession>
<feature type="transmembrane region" description="Helical" evidence="1">
    <location>
        <begin position="12"/>
        <end position="31"/>
    </location>
</feature>
<reference evidence="2 3" key="1">
    <citation type="submission" date="2022-12" db="EMBL/GenBank/DDBJ databases">
        <title>Chromosome-level genome of Tegillarca granosa.</title>
        <authorList>
            <person name="Kim J."/>
        </authorList>
    </citation>
    <scope>NUCLEOTIDE SEQUENCE [LARGE SCALE GENOMIC DNA]</scope>
    <source>
        <strain evidence="2">Teg-2019</strain>
        <tissue evidence="2">Adductor muscle</tissue>
    </source>
</reference>
<dbReference type="Proteomes" id="UP001217089">
    <property type="component" value="Unassembled WGS sequence"/>
</dbReference>
<comment type="caution">
    <text evidence="2">The sequence shown here is derived from an EMBL/GenBank/DDBJ whole genome shotgun (WGS) entry which is preliminary data.</text>
</comment>
<keyword evidence="3" id="KW-1185">Reference proteome</keyword>
<keyword evidence="1" id="KW-0812">Transmembrane</keyword>
<dbReference type="EMBL" id="JARBDR010000328">
    <property type="protein sequence ID" value="KAJ8316486.1"/>
    <property type="molecule type" value="Genomic_DNA"/>
</dbReference>
<feature type="transmembrane region" description="Helical" evidence="1">
    <location>
        <begin position="71"/>
        <end position="91"/>
    </location>
</feature>
<evidence type="ECO:0000313" key="2">
    <source>
        <dbReference type="EMBL" id="KAJ8316486.1"/>
    </source>
</evidence>
<proteinExistence type="predicted"/>
<name>A0ABQ9FIK2_TEGGR</name>
<keyword evidence="1" id="KW-0472">Membrane</keyword>
<sequence length="338" mass="39536">MYFIEKCEKKGMCIAIASVSFVVCLIIFYTYNLFLPPQGNVNKANKELNNGCNVKKYTDKIYDTCRHPHQLIVSLVIYVLLLVLSSGYFCSKEDCENGFLMVLIGVSCFIIGTLLSISSKKIYCTQFKMKKLPKENKRFQRAYKLIPQLEHSRPLLGNDEDTDNENDQTSNGFVENEDNFEVIISGLDNPISRKQNRKYNKIEVLRRGLFHQHWNLNQKQEIMKIMTPDYMSSEESEYEDEGEERKLKCYKVKHIRWEDEKFKDLKQSLYKVYETYEHQSRYPFDKTERVESKMFSERPVPRNAPEWVVKGNSSTFLEFITSGSTDNLIASAQDSILN</sequence>
<evidence type="ECO:0000256" key="1">
    <source>
        <dbReference type="SAM" id="Phobius"/>
    </source>
</evidence>
<evidence type="ECO:0000313" key="3">
    <source>
        <dbReference type="Proteomes" id="UP001217089"/>
    </source>
</evidence>